<proteinExistence type="predicted"/>
<evidence type="ECO:0000256" key="3">
    <source>
        <dbReference type="ARBA" id="ARBA00023163"/>
    </source>
</evidence>
<organism evidence="7 8">
    <name type="scientific">Rhodospirillum centenum (strain ATCC 51521 / SW)</name>
    <dbReference type="NCBI Taxonomy" id="414684"/>
    <lineage>
        <taxon>Bacteria</taxon>
        <taxon>Pseudomonadati</taxon>
        <taxon>Pseudomonadota</taxon>
        <taxon>Alphaproteobacteria</taxon>
        <taxon>Rhodospirillales</taxon>
        <taxon>Rhodospirillaceae</taxon>
        <taxon>Rhodospirillum</taxon>
    </lineage>
</organism>
<evidence type="ECO:0000256" key="4">
    <source>
        <dbReference type="PROSITE-ProRule" id="PRU00335"/>
    </source>
</evidence>
<dbReference type="eggNOG" id="COG1309">
    <property type="taxonomic scope" value="Bacteria"/>
</dbReference>
<accession>B6IQM2</accession>
<dbReference type="PROSITE" id="PS50977">
    <property type="entry name" value="HTH_TETR_2"/>
    <property type="match status" value="1"/>
</dbReference>
<dbReference type="GO" id="GO:0000976">
    <property type="term" value="F:transcription cis-regulatory region binding"/>
    <property type="evidence" value="ECO:0007669"/>
    <property type="project" value="TreeGrafter"/>
</dbReference>
<feature type="domain" description="HTH tetR-type" evidence="6">
    <location>
        <begin position="45"/>
        <end position="105"/>
    </location>
</feature>
<reference evidence="7 8" key="1">
    <citation type="journal article" date="2010" name="BMC Genomics">
        <title>Metabolic flexibility revealed in the genome of the cyst-forming alpha-1 proteobacterium Rhodospirillum centenum.</title>
        <authorList>
            <person name="Lu Y.K."/>
            <person name="Marden J."/>
            <person name="Han M."/>
            <person name="Swingley W.D."/>
            <person name="Mastrian S.D."/>
            <person name="Chowdhury S.R."/>
            <person name="Hao J."/>
            <person name="Helmy T."/>
            <person name="Kim S."/>
            <person name="Kurdoglu A.A."/>
            <person name="Matthies H.J."/>
            <person name="Rollo D."/>
            <person name="Stothard P."/>
            <person name="Blankenship R.E."/>
            <person name="Bauer C.E."/>
            <person name="Touchman J.W."/>
        </authorList>
    </citation>
    <scope>NUCLEOTIDE SEQUENCE [LARGE SCALE GENOMIC DNA]</scope>
    <source>
        <strain evidence="8">ATCC 51521 / SW</strain>
    </source>
</reference>
<evidence type="ECO:0000256" key="2">
    <source>
        <dbReference type="ARBA" id="ARBA00023125"/>
    </source>
</evidence>
<dbReference type="Proteomes" id="UP000001591">
    <property type="component" value="Chromosome"/>
</dbReference>
<dbReference type="STRING" id="414684.RC1_0309"/>
<dbReference type="HOGENOM" id="CLU_069356_46_2_5"/>
<keyword evidence="2 4" id="KW-0238">DNA-binding</keyword>
<dbReference type="KEGG" id="rce:RC1_0309"/>
<evidence type="ECO:0000256" key="5">
    <source>
        <dbReference type="SAM" id="MobiDB-lite"/>
    </source>
</evidence>
<keyword evidence="8" id="KW-1185">Reference proteome</keyword>
<dbReference type="EMBL" id="CP000613">
    <property type="protein sequence ID" value="ACI97758.1"/>
    <property type="molecule type" value="Genomic_DNA"/>
</dbReference>
<name>B6IQM2_RHOCS</name>
<evidence type="ECO:0000313" key="8">
    <source>
        <dbReference type="Proteomes" id="UP000001591"/>
    </source>
</evidence>
<dbReference type="PANTHER" id="PTHR30055">
    <property type="entry name" value="HTH-TYPE TRANSCRIPTIONAL REGULATOR RUTR"/>
    <property type="match status" value="1"/>
</dbReference>
<dbReference type="SUPFAM" id="SSF46689">
    <property type="entry name" value="Homeodomain-like"/>
    <property type="match status" value="1"/>
</dbReference>
<dbReference type="Pfam" id="PF17918">
    <property type="entry name" value="TetR_C_15"/>
    <property type="match status" value="1"/>
</dbReference>
<dbReference type="GO" id="GO:0003700">
    <property type="term" value="F:DNA-binding transcription factor activity"/>
    <property type="evidence" value="ECO:0007669"/>
    <property type="project" value="TreeGrafter"/>
</dbReference>
<sequence>MGTGRIGTSGKRAGRPAAGERPGGREAAGAVDLGSRTIPQQRRALMRRDAILDATLALLMEREAGEITTTLIAARAGVPVGLVYRYFPNKFAILSELARRSMDRVDTRLEALMAGGMEPQAIVRAVDEGIETIIETYRREPGPRRLFRAVRTVPELAAVLATSNARMVAALRRTLAALRPDASAPEVEAVARTTVQVYTHLEALAIECDDPELFPLLLAEWKRLAAGYLTRFATGPGAE</sequence>
<feature type="compositionally biased region" description="Low complexity" evidence="5">
    <location>
        <begin position="15"/>
        <end position="30"/>
    </location>
</feature>
<dbReference type="PRINTS" id="PR00455">
    <property type="entry name" value="HTHTETR"/>
</dbReference>
<dbReference type="AlphaFoldDB" id="B6IQM2"/>
<feature type="region of interest" description="Disordered" evidence="5">
    <location>
        <begin position="1"/>
        <end position="33"/>
    </location>
</feature>
<dbReference type="PANTHER" id="PTHR30055:SF234">
    <property type="entry name" value="HTH-TYPE TRANSCRIPTIONAL REGULATOR BETI"/>
    <property type="match status" value="1"/>
</dbReference>
<dbReference type="InterPro" id="IPR009057">
    <property type="entry name" value="Homeodomain-like_sf"/>
</dbReference>
<evidence type="ECO:0000313" key="7">
    <source>
        <dbReference type="EMBL" id="ACI97758.1"/>
    </source>
</evidence>
<dbReference type="Gene3D" id="1.10.357.10">
    <property type="entry name" value="Tetracycline Repressor, domain 2"/>
    <property type="match status" value="1"/>
</dbReference>
<protein>
    <submittedName>
        <fullName evidence="7">Transcriptional regulator, TetR family protein</fullName>
    </submittedName>
</protein>
<evidence type="ECO:0000256" key="1">
    <source>
        <dbReference type="ARBA" id="ARBA00023015"/>
    </source>
</evidence>
<dbReference type="InterPro" id="IPR041669">
    <property type="entry name" value="TetR_C_15"/>
</dbReference>
<feature type="DNA-binding region" description="H-T-H motif" evidence="4">
    <location>
        <begin position="68"/>
        <end position="87"/>
    </location>
</feature>
<dbReference type="InterPro" id="IPR001647">
    <property type="entry name" value="HTH_TetR"/>
</dbReference>
<keyword evidence="3" id="KW-0804">Transcription</keyword>
<evidence type="ECO:0000259" key="6">
    <source>
        <dbReference type="PROSITE" id="PS50977"/>
    </source>
</evidence>
<keyword evidence="1" id="KW-0805">Transcription regulation</keyword>
<gene>
    <name evidence="7" type="ordered locus">RC1_0309</name>
</gene>
<dbReference type="InterPro" id="IPR050109">
    <property type="entry name" value="HTH-type_TetR-like_transc_reg"/>
</dbReference>
<dbReference type="RefSeq" id="WP_012565549.1">
    <property type="nucleotide sequence ID" value="NC_011420.2"/>
</dbReference>
<dbReference type="Pfam" id="PF00440">
    <property type="entry name" value="TetR_N"/>
    <property type="match status" value="1"/>
</dbReference>
<dbReference type="OrthoDB" id="9808189at2"/>